<dbReference type="Pfam" id="PF12642">
    <property type="entry name" value="TpcC"/>
    <property type="match status" value="1"/>
</dbReference>
<gene>
    <name evidence="3" type="ORF">RAK27_02595</name>
</gene>
<dbReference type="EMBL" id="JAVBVO010000002">
    <property type="protein sequence ID" value="MDZ5757538.1"/>
    <property type="molecule type" value="Genomic_DNA"/>
</dbReference>
<dbReference type="Pfam" id="PF17802">
    <property type="entry name" value="SpaA"/>
    <property type="match status" value="1"/>
</dbReference>
<proteinExistence type="predicted"/>
<dbReference type="InterPro" id="IPR035628">
    <property type="entry name" value="TcpC_C"/>
</dbReference>
<protein>
    <submittedName>
        <fullName evidence="3">Conjugal transfer protein</fullName>
    </submittedName>
</protein>
<comment type="caution">
    <text evidence="3">The sequence shown here is derived from an EMBL/GenBank/DDBJ whole genome shotgun (WGS) entry which is preliminary data.</text>
</comment>
<dbReference type="InterPro" id="IPR013783">
    <property type="entry name" value="Ig-like_fold"/>
</dbReference>
<evidence type="ECO:0000256" key="1">
    <source>
        <dbReference type="SAM" id="SignalP"/>
    </source>
</evidence>
<feature type="domain" description="SpaA-like prealbumin fold" evidence="2">
    <location>
        <begin position="283"/>
        <end position="369"/>
    </location>
</feature>
<organism evidence="3 4">
    <name type="scientific">Carnobacterium maltaromaticum</name>
    <name type="common">Carnobacterium piscicola</name>
    <dbReference type="NCBI Taxonomy" id="2751"/>
    <lineage>
        <taxon>Bacteria</taxon>
        <taxon>Bacillati</taxon>
        <taxon>Bacillota</taxon>
        <taxon>Bacilli</taxon>
        <taxon>Lactobacillales</taxon>
        <taxon>Carnobacteriaceae</taxon>
        <taxon>Carnobacterium</taxon>
    </lineage>
</organism>
<dbReference type="Gene3D" id="3.10.450.540">
    <property type="match status" value="1"/>
</dbReference>
<dbReference type="RefSeq" id="WP_322808436.1">
    <property type="nucleotide sequence ID" value="NZ_JAVBVO010000002.1"/>
</dbReference>
<evidence type="ECO:0000313" key="3">
    <source>
        <dbReference type="EMBL" id="MDZ5757538.1"/>
    </source>
</evidence>
<feature type="signal peptide" evidence="1">
    <location>
        <begin position="1"/>
        <end position="35"/>
    </location>
</feature>
<dbReference type="Proteomes" id="UP001290462">
    <property type="component" value="Unassembled WGS sequence"/>
</dbReference>
<sequence length="521" mass="57435">MKKFKLSKNMKKIVTSILVLGQVIVSSLVPMVANADVNFPKEITLEYNLDQLYSMSGTYSDGRVFSTHSLPLYANYDGVKQAMFCIEPGVPINNPSTPGYASNPLPDVANKPRAKFISVLWKYAGTDADTQMVAQAMLWKEVNGLTITDIDKPDGTPLSNYQAIKDKINKIVTDYEKKPSFHNQTVKVNLGDSVTLTDTDNVGLGRFDNLALNSANVDYSVNGNTLTITPKKDSNAKGIVRMLKSLDVGTPVAYKKAGQQTVMAGAIDDPNGYQINLEIIKTGEVKITKLDKGTGKVVPGTKFDVTFDGKTQSVTTDSKGEAIVKDVPHESKVNVTEKFVPAPYILDTNNTKEVVVQAGKTASVEFKNERATGKTTLVKQDATTKSKEALNPTYPLEQDVYGKAPALEMSESSDTTEAMAKVKPSIEKYLPTFFKKYAESNKADLTLLMKKVELMGGNYELDKVDVSQARYAFVGENVLVQVYVSFKNKETDFVHTEPFTLQLAKQEKSWFVVEMQHVFIK</sequence>
<name>A0AAW9JPN9_CARML</name>
<dbReference type="InterPro" id="IPR024735">
    <property type="entry name" value="TcpC"/>
</dbReference>
<dbReference type="CDD" id="cd16428">
    <property type="entry name" value="TcpC_C"/>
    <property type="match status" value="1"/>
</dbReference>
<evidence type="ECO:0000259" key="2">
    <source>
        <dbReference type="Pfam" id="PF17802"/>
    </source>
</evidence>
<accession>A0AAW9JPN9</accession>
<keyword evidence="1" id="KW-0732">Signal</keyword>
<dbReference type="AlphaFoldDB" id="A0AAW9JPN9"/>
<dbReference type="Gene3D" id="2.60.40.10">
    <property type="entry name" value="Immunoglobulins"/>
    <property type="match status" value="1"/>
</dbReference>
<reference evidence="3" key="1">
    <citation type="submission" date="2023-08" db="EMBL/GenBank/DDBJ databases">
        <title>Genomic characterization of piscicolin 126 produced by Carnobacterium maltaromaticum CM22 strain isolated from salmon (Salmo salar).</title>
        <authorList>
            <person name="Gonzalez-Gragera E."/>
            <person name="Garcia-Lopez J.D."/>
            <person name="Teso-Perez C."/>
            <person name="Gimenez-Hernandez I."/>
            <person name="Peralta-Sanchez J.M."/>
            <person name="Valdivia E."/>
            <person name="Montalban-Lopez M."/>
            <person name="Martin-Platero A.M."/>
            <person name="Banos A."/>
            <person name="Martinez-Bueno M."/>
        </authorList>
    </citation>
    <scope>NUCLEOTIDE SEQUENCE</scope>
    <source>
        <strain evidence="3">CM22</strain>
    </source>
</reference>
<feature type="chain" id="PRO_5043532997" evidence="1">
    <location>
        <begin position="36"/>
        <end position="521"/>
    </location>
</feature>
<evidence type="ECO:0000313" key="4">
    <source>
        <dbReference type="Proteomes" id="UP001290462"/>
    </source>
</evidence>
<dbReference type="InterPro" id="IPR041033">
    <property type="entry name" value="SpaA_PFL_dom_1"/>
</dbReference>